<protein>
    <recommendedName>
        <fullName evidence="10">S-adenosylmethionine decarboxylase proenzyme</fullName>
        <shortName evidence="10">AdoMetDC</shortName>
        <shortName evidence="10">SAMDC</shortName>
        <ecNumber evidence="10">4.1.1.50</ecNumber>
    </recommendedName>
    <component>
        <recommendedName>
            <fullName evidence="10">S-adenosylmethionine decarboxylase beta chain</fullName>
        </recommendedName>
    </component>
    <component>
        <recommendedName>
            <fullName evidence="10">S-adenosylmethionine decarboxylase alpha chain</fullName>
        </recommendedName>
    </component>
</protein>
<dbReference type="RefSeq" id="WP_246907322.1">
    <property type="nucleotide sequence ID" value="NZ_JALJRB010000010.1"/>
</dbReference>
<dbReference type="InterPro" id="IPR017716">
    <property type="entry name" value="S-AdoMet_deCOase_pro-enz"/>
</dbReference>
<dbReference type="GO" id="GO:0004014">
    <property type="term" value="F:adenosylmethionine decarboxylase activity"/>
    <property type="evidence" value="ECO:0007669"/>
    <property type="project" value="UniProtKB-UniRule"/>
</dbReference>
<feature type="active site" description="Proton acceptor; for processing activity" evidence="10">
    <location>
        <position position="69"/>
    </location>
</feature>
<comment type="subunit">
    <text evidence="10">Heterotetramer of two alpha and two beta chains arranged as a dimer of alpha/beta heterodimers.</text>
</comment>
<feature type="modified residue" description="Pyruvic acid (Ser); by autocatalysis" evidence="10">
    <location>
        <position position="64"/>
    </location>
</feature>
<comment type="function">
    <text evidence="10">Catalyzes the decarboxylation of S-adenosylmethionine to S-adenosylmethioninamine (dcAdoMet), the propylamine donor required for the synthesis of the polyamines spermine and spermidine from the diamine putrescine.</text>
</comment>
<comment type="caution">
    <text evidence="11">The sequence shown here is derived from an EMBL/GenBank/DDBJ whole genome shotgun (WGS) entry which is preliminary data.</text>
</comment>
<dbReference type="Gene3D" id="3.30.360.110">
    <property type="entry name" value="S-adenosylmethionine decarboxylase domain"/>
    <property type="match status" value="1"/>
</dbReference>
<dbReference type="HAMAP" id="MF_00464">
    <property type="entry name" value="AdoMetDC_1"/>
    <property type="match status" value="1"/>
</dbReference>
<keyword evidence="8 10" id="KW-0704">Schiff base</keyword>
<comment type="pathway">
    <text evidence="10">Amine and polyamine biosynthesis; S-adenosylmethioninamine biosynthesis; S-adenosylmethioninamine from S-adenosyl-L-methionine: step 1/1.</text>
</comment>
<dbReference type="PANTHER" id="PTHR33866:SF2">
    <property type="entry name" value="S-ADENOSYLMETHIONINE DECARBOXYLASE PROENZYME"/>
    <property type="match status" value="1"/>
</dbReference>
<evidence type="ECO:0000256" key="9">
    <source>
        <dbReference type="ARBA" id="ARBA00023317"/>
    </source>
</evidence>
<organism evidence="11 12">
    <name type="scientific">Desulfatitalea alkaliphila</name>
    <dbReference type="NCBI Taxonomy" id="2929485"/>
    <lineage>
        <taxon>Bacteria</taxon>
        <taxon>Pseudomonadati</taxon>
        <taxon>Thermodesulfobacteriota</taxon>
        <taxon>Desulfobacteria</taxon>
        <taxon>Desulfobacterales</taxon>
        <taxon>Desulfosarcinaceae</taxon>
        <taxon>Desulfatitalea</taxon>
    </lineage>
</organism>
<feature type="chain" id="PRO_5041495654" description="S-adenosylmethionine decarboxylase beta chain" evidence="10">
    <location>
        <begin position="1"/>
        <end position="63"/>
    </location>
</feature>
<dbReference type="EMBL" id="JALJRB010000010">
    <property type="protein sequence ID" value="MCJ8501099.1"/>
    <property type="molecule type" value="Genomic_DNA"/>
</dbReference>
<comment type="similarity">
    <text evidence="10">Belongs to the prokaryotic AdoMetDC family. Type 1 subfamily.</text>
</comment>
<comment type="catalytic activity">
    <reaction evidence="10">
        <text>S-adenosyl-L-methionine + H(+) = S-adenosyl 3-(methylsulfanyl)propylamine + CO2</text>
        <dbReference type="Rhea" id="RHEA:15981"/>
        <dbReference type="ChEBI" id="CHEBI:15378"/>
        <dbReference type="ChEBI" id="CHEBI:16526"/>
        <dbReference type="ChEBI" id="CHEBI:57443"/>
        <dbReference type="ChEBI" id="CHEBI:59789"/>
        <dbReference type="EC" id="4.1.1.50"/>
    </reaction>
</comment>
<dbReference type="EC" id="4.1.1.50" evidence="10"/>
<dbReference type="Proteomes" id="UP001165427">
    <property type="component" value="Unassembled WGS sequence"/>
</dbReference>
<dbReference type="InterPro" id="IPR042284">
    <property type="entry name" value="AdoMetDC_N"/>
</dbReference>
<name>A0AA41R2T9_9BACT</name>
<dbReference type="InterPro" id="IPR042286">
    <property type="entry name" value="AdoMetDC_C"/>
</dbReference>
<keyword evidence="6 10" id="KW-0865">Zymogen</keyword>
<dbReference type="SUPFAM" id="SSF56276">
    <property type="entry name" value="S-adenosylmethionine decarboxylase"/>
    <property type="match status" value="1"/>
</dbReference>
<feature type="active site" description="Proton donor; for catalytic activity" evidence="10">
    <location>
        <position position="84"/>
    </location>
</feature>
<dbReference type="NCBIfam" id="TIGR03330">
    <property type="entry name" value="SAM_DCase_Bsu"/>
    <property type="match status" value="1"/>
</dbReference>
<keyword evidence="5 10" id="KW-0620">Polyamine biosynthesis</keyword>
<keyword evidence="2 10" id="KW-0210">Decarboxylase</keyword>
<keyword evidence="7 10" id="KW-0456">Lyase</keyword>
<dbReference type="Pfam" id="PF02675">
    <property type="entry name" value="AdoMet_dc"/>
    <property type="match status" value="1"/>
</dbReference>
<dbReference type="Gene3D" id="3.30.160.750">
    <property type="match status" value="1"/>
</dbReference>
<gene>
    <name evidence="11" type="primary">speD</name>
    <name evidence="10" type="synonym">speH</name>
    <name evidence="11" type="ORF">MRX98_10995</name>
</gene>
<feature type="chain" id="PRO_5041495655" description="S-adenosylmethionine decarboxylase alpha chain" evidence="10">
    <location>
        <begin position="64"/>
        <end position="144"/>
    </location>
</feature>
<keyword evidence="4 10" id="KW-0745">Spermidine biosynthesis</keyword>
<evidence type="ECO:0000256" key="6">
    <source>
        <dbReference type="ARBA" id="ARBA00023145"/>
    </source>
</evidence>
<comment type="cofactor">
    <cofactor evidence="10">
        <name>pyruvate</name>
        <dbReference type="ChEBI" id="CHEBI:15361"/>
    </cofactor>
    <text evidence="10">Binds 1 pyruvoyl group covalently per subunit.</text>
</comment>
<evidence type="ECO:0000256" key="8">
    <source>
        <dbReference type="ARBA" id="ARBA00023270"/>
    </source>
</evidence>
<evidence type="ECO:0000256" key="7">
    <source>
        <dbReference type="ARBA" id="ARBA00023239"/>
    </source>
</evidence>
<keyword evidence="12" id="KW-1185">Reference proteome</keyword>
<evidence type="ECO:0000313" key="11">
    <source>
        <dbReference type="EMBL" id="MCJ8501099.1"/>
    </source>
</evidence>
<sequence>MNQTTGKHCILELFECPSELLDDEQFICRAINSAAEASGSTLLTLSSHKFSPQGVTALGLLAESHISIHTWPETGYAAVDAFTCGTHCDPVAACRLLTGLLEAKRQARTVLQRGRGVPLPVANMASNSSCEDTCIPMRPPAAYG</sequence>
<dbReference type="AlphaFoldDB" id="A0AA41R2T9"/>
<keyword evidence="1 10" id="KW-0949">S-adenosyl-L-methionine</keyword>
<evidence type="ECO:0000256" key="10">
    <source>
        <dbReference type="HAMAP-Rule" id="MF_00464"/>
    </source>
</evidence>
<evidence type="ECO:0000313" key="12">
    <source>
        <dbReference type="Proteomes" id="UP001165427"/>
    </source>
</evidence>
<evidence type="ECO:0000256" key="2">
    <source>
        <dbReference type="ARBA" id="ARBA00022793"/>
    </source>
</evidence>
<reference evidence="11" key="1">
    <citation type="submission" date="2022-04" db="EMBL/GenBank/DDBJ databases">
        <title>Desulfatitalea alkaliphila sp. nov., a novel anaerobic sulfate-reducing bacterium isolated from terrestrial mud volcano, Taman Peninsula, Russia.</title>
        <authorList>
            <person name="Khomyakova M.A."/>
            <person name="Merkel A.Y."/>
            <person name="Slobodkin A.I."/>
        </authorList>
    </citation>
    <scope>NUCLEOTIDE SEQUENCE</scope>
    <source>
        <strain evidence="11">M08but</strain>
    </source>
</reference>
<comment type="PTM">
    <text evidence="10">Is synthesized initially as an inactive proenzyme. Formation of the active enzyme involves a self-maturation process in which the active site pyruvoyl group is generated from an internal serine residue via an autocatalytic post-translational modification. Two non-identical subunits are generated from the proenzyme in this reaction, and the pyruvate is formed at the N-terminus of the alpha chain, which is derived from the carboxyl end of the proenzyme. The post-translation cleavage follows an unusual pathway, termed non-hydrolytic serinolysis, in which the side chain hydroxyl group of the serine supplies its oxygen atom to form the C-terminus of the beta chain, while the remainder of the serine residue undergoes an oxidative deamination to produce ammonia and the pyruvoyl group blocking the N-terminus of the alpha chain.</text>
</comment>
<dbReference type="GO" id="GO:0005829">
    <property type="term" value="C:cytosol"/>
    <property type="evidence" value="ECO:0007669"/>
    <property type="project" value="TreeGrafter"/>
</dbReference>
<evidence type="ECO:0000256" key="1">
    <source>
        <dbReference type="ARBA" id="ARBA00022691"/>
    </source>
</evidence>
<accession>A0AA41R2T9</accession>
<feature type="active site" description="Schiff-base intermediate with substrate; via pyruvic acid" evidence="10">
    <location>
        <position position="64"/>
    </location>
</feature>
<evidence type="ECO:0000256" key="5">
    <source>
        <dbReference type="ARBA" id="ARBA00023115"/>
    </source>
</evidence>
<feature type="site" description="Cleavage (non-hydrolytic); by autolysis" evidence="10">
    <location>
        <begin position="63"/>
        <end position="64"/>
    </location>
</feature>
<keyword evidence="3 10" id="KW-0068">Autocatalytic cleavage</keyword>
<dbReference type="PANTHER" id="PTHR33866">
    <property type="entry name" value="S-ADENOSYLMETHIONINE DECARBOXYLASE PROENZYME"/>
    <property type="match status" value="1"/>
</dbReference>
<dbReference type="InterPro" id="IPR003826">
    <property type="entry name" value="AdoMetDC_fam_prok"/>
</dbReference>
<proteinExistence type="inferred from homology"/>
<evidence type="ECO:0000256" key="3">
    <source>
        <dbReference type="ARBA" id="ARBA00022813"/>
    </source>
</evidence>
<evidence type="ECO:0000256" key="4">
    <source>
        <dbReference type="ARBA" id="ARBA00023066"/>
    </source>
</evidence>
<dbReference type="GO" id="GO:0008295">
    <property type="term" value="P:spermidine biosynthetic process"/>
    <property type="evidence" value="ECO:0007669"/>
    <property type="project" value="UniProtKB-UniRule"/>
</dbReference>
<keyword evidence="9 10" id="KW-0670">Pyruvate</keyword>
<dbReference type="InterPro" id="IPR016067">
    <property type="entry name" value="S-AdoMet_deCO2ase_core"/>
</dbReference>